<dbReference type="GO" id="GO:0004519">
    <property type="term" value="F:endonuclease activity"/>
    <property type="evidence" value="ECO:0007669"/>
    <property type="project" value="UniProtKB-KW"/>
</dbReference>
<name>O52852_BACPU</name>
<keyword evidence="1" id="KW-0540">Nuclease</keyword>
<dbReference type="AlphaFoldDB" id="O52852"/>
<reference evidence="1" key="1">
    <citation type="journal article" date="1998" name="Nucleic Acids Res.">
        <title>Cloning and analysis of the four genes coding for Bpu10I restriction-modification enzymes.</title>
        <authorList>
            <person name="Stankevicius K."/>
            <person name="Lubys A."/>
            <person name="Timinskas A."/>
            <person name="Vaitkevicius D."/>
            <person name="Janulaitis A."/>
        </authorList>
    </citation>
    <scope>NUCLEOTIDE SEQUENCE</scope>
</reference>
<keyword evidence="1" id="KW-0255">Endonuclease</keyword>
<proteinExistence type="predicted"/>
<evidence type="ECO:0000313" key="1">
    <source>
        <dbReference type="EMBL" id="CAA74999.1"/>
    </source>
</evidence>
<keyword evidence="1" id="KW-0378">Hydrolase</keyword>
<protein>
    <submittedName>
        <fullName evidence="1">Bpu10I restriction endonuclease beta subunit</fullName>
    </submittedName>
</protein>
<sequence length="288" mass="33393">MTQIDLSNTKHGSILFEKQKNVKEKYLQQAYKHYLYFRRSIDGLEITNDEAIFKLTQAANNYRDNVLYLFESRPNSGQEAFRYTILEEFFYHLFKDLVKKKFNQEPSSIVMGKANSYVSLSFSPESFLGLYENPIPYIHTKDQDFVLGCAVDLKISPKNELNKENETEIVVPVIAIECKTYIERNMLDSCAATASRLKAAMPYCLYIVASEYMKMDQAYPELTDIDEVFILCKASVGERTALKKKGLPPHKLDENLMVELFHMVERHLNRVWWSPNEALSRGRVIGRP</sequence>
<dbReference type="Pfam" id="PF09549">
    <property type="entry name" value="RE_Bpu10I"/>
    <property type="match status" value="1"/>
</dbReference>
<dbReference type="EMBL" id="Y14683">
    <property type="protein sequence ID" value="CAA74999.1"/>
    <property type="molecule type" value="Genomic_DNA"/>
</dbReference>
<dbReference type="InterPro" id="IPR018577">
    <property type="entry name" value="Restrct_endonuc_II_Bpu10I"/>
</dbReference>
<gene>
    <name evidence="1" type="primary">bpu10IR(b)</name>
</gene>
<dbReference type="REBASE" id="298">
    <property type="entry name" value="Bpu10I"/>
</dbReference>
<accession>O52852</accession>
<organism evidence="1">
    <name type="scientific">Bacillus pumilus</name>
    <name type="common">Bacillus mesentericus</name>
    <dbReference type="NCBI Taxonomy" id="1408"/>
    <lineage>
        <taxon>Bacteria</taxon>
        <taxon>Bacillati</taxon>
        <taxon>Bacillota</taxon>
        <taxon>Bacilli</taxon>
        <taxon>Bacillales</taxon>
        <taxon>Bacillaceae</taxon>
        <taxon>Bacillus</taxon>
    </lineage>
</organism>